<dbReference type="OMA" id="RTIFLWD"/>
<proteinExistence type="predicted"/>
<dbReference type="STRING" id="1365484.W6Q8T1"/>
<dbReference type="Proteomes" id="UP000030686">
    <property type="component" value="Unassembled WGS sequence"/>
</dbReference>
<dbReference type="Pfam" id="PF13358">
    <property type="entry name" value="DDE_3"/>
    <property type="match status" value="1"/>
</dbReference>
<dbReference type="Gene3D" id="3.30.420.10">
    <property type="entry name" value="Ribonuclease H-like superfamily/Ribonuclease H"/>
    <property type="match status" value="1"/>
</dbReference>
<dbReference type="InterPro" id="IPR036397">
    <property type="entry name" value="RNaseH_sf"/>
</dbReference>
<dbReference type="InterPro" id="IPR038717">
    <property type="entry name" value="Tc1-like_DDE_dom"/>
</dbReference>
<sequence>MGPRAPRNCEIAHVTCVSQEPASPRLFTQIHFTRSLSRGGARRSIINISNNLRQFGNVGAPATRVGRRRSITPPMIEALCDRLLEKPGLYVDERTIFLWDEFRVQVTNSSLKRALASVGWSKNVTRQRAKEQNADLRDFYIHNLSDFQSHHLVYLDESGCDKRIGFRRTGWSPLGTAPLQVANFHRDQWYQILRAYCQDGIVLSRIFQGSTDSAVFEDFIGQLLRHCGRWPEPKSVLVIDNASFHHSDRIEELCTKAGVKLVYLDGGNENRDRERLYSLSDR</sequence>
<dbReference type="PANTHER" id="PTHR46564:SF1">
    <property type="entry name" value="TRANSPOSASE"/>
    <property type="match status" value="1"/>
</dbReference>
<dbReference type="PANTHER" id="PTHR46564">
    <property type="entry name" value="TRANSPOSASE"/>
    <property type="match status" value="1"/>
</dbReference>
<evidence type="ECO:0000259" key="1">
    <source>
        <dbReference type="Pfam" id="PF13358"/>
    </source>
</evidence>
<reference evidence="2" key="1">
    <citation type="journal article" date="2014" name="Nat. Commun.">
        <title>Multiple recent horizontal transfers of a large genomic region in cheese making fungi.</title>
        <authorList>
            <person name="Cheeseman K."/>
            <person name="Ropars J."/>
            <person name="Renault P."/>
            <person name="Dupont J."/>
            <person name="Gouzy J."/>
            <person name="Branca A."/>
            <person name="Abraham A.L."/>
            <person name="Ceppi M."/>
            <person name="Conseiller E."/>
            <person name="Debuchy R."/>
            <person name="Malagnac F."/>
            <person name="Goarin A."/>
            <person name="Silar P."/>
            <person name="Lacoste S."/>
            <person name="Sallet E."/>
            <person name="Bensimon A."/>
            <person name="Giraud T."/>
            <person name="Brygoo Y."/>
        </authorList>
    </citation>
    <scope>NUCLEOTIDE SEQUENCE [LARGE SCALE GENOMIC DNA]</scope>
    <source>
        <strain evidence="2">FM164</strain>
    </source>
</reference>
<evidence type="ECO:0000313" key="2">
    <source>
        <dbReference type="EMBL" id="CDM32770.1"/>
    </source>
</evidence>
<keyword evidence="3" id="KW-1185">Reference proteome</keyword>
<evidence type="ECO:0000313" key="3">
    <source>
        <dbReference type="Proteomes" id="UP000030686"/>
    </source>
</evidence>
<dbReference type="EMBL" id="HG792016">
    <property type="protein sequence ID" value="CDM32770.1"/>
    <property type="molecule type" value="Genomic_DNA"/>
</dbReference>
<dbReference type="AlphaFoldDB" id="W6Q8T1"/>
<accession>W6Q8T1</accession>
<feature type="domain" description="Tc1-like transposase DDE" evidence="1">
    <location>
        <begin position="152"/>
        <end position="264"/>
    </location>
</feature>
<dbReference type="GO" id="GO:0003676">
    <property type="term" value="F:nucleic acid binding"/>
    <property type="evidence" value="ECO:0007669"/>
    <property type="project" value="InterPro"/>
</dbReference>
<gene>
    <name evidence="2" type="ORF">PROQFM164_S02g002921</name>
</gene>
<protein>
    <submittedName>
        <fullName evidence="2">Probable transposable element</fullName>
    </submittedName>
</protein>
<organism evidence="2 3">
    <name type="scientific">Penicillium roqueforti (strain FM164)</name>
    <dbReference type="NCBI Taxonomy" id="1365484"/>
    <lineage>
        <taxon>Eukaryota</taxon>
        <taxon>Fungi</taxon>
        <taxon>Dikarya</taxon>
        <taxon>Ascomycota</taxon>
        <taxon>Pezizomycotina</taxon>
        <taxon>Eurotiomycetes</taxon>
        <taxon>Eurotiomycetidae</taxon>
        <taxon>Eurotiales</taxon>
        <taxon>Aspergillaceae</taxon>
        <taxon>Penicillium</taxon>
    </lineage>
</organism>
<dbReference type="OrthoDB" id="4368392at2759"/>
<dbReference type="SUPFAM" id="SSF46689">
    <property type="entry name" value="Homeodomain-like"/>
    <property type="match status" value="1"/>
</dbReference>
<name>W6Q8T1_PENRF</name>
<dbReference type="InterPro" id="IPR009057">
    <property type="entry name" value="Homeodomain-like_sf"/>
</dbReference>